<evidence type="ECO:0000256" key="6">
    <source>
        <dbReference type="ARBA" id="ARBA00022989"/>
    </source>
</evidence>
<feature type="transmembrane region" description="Helical" evidence="8">
    <location>
        <begin position="223"/>
        <end position="247"/>
    </location>
</feature>
<keyword evidence="4" id="KW-0997">Cell inner membrane</keyword>
<keyword evidence="6 8" id="KW-1133">Transmembrane helix</keyword>
<evidence type="ECO:0000256" key="2">
    <source>
        <dbReference type="ARBA" id="ARBA00022448"/>
    </source>
</evidence>
<dbReference type="InterPro" id="IPR000515">
    <property type="entry name" value="MetI-like"/>
</dbReference>
<keyword evidence="3" id="KW-1003">Cell membrane</keyword>
<keyword evidence="11" id="KW-1185">Reference proteome</keyword>
<keyword evidence="2 8" id="KW-0813">Transport</keyword>
<keyword evidence="7 8" id="KW-0472">Membrane</keyword>
<feature type="transmembrane region" description="Helical" evidence="8">
    <location>
        <begin position="406"/>
        <end position="428"/>
    </location>
</feature>
<dbReference type="PROSITE" id="PS50928">
    <property type="entry name" value="ABC_TM1"/>
    <property type="match status" value="2"/>
</dbReference>
<feature type="transmembrane region" description="Helical" evidence="8">
    <location>
        <begin position="170"/>
        <end position="203"/>
    </location>
</feature>
<proteinExistence type="inferred from homology"/>
<feature type="transmembrane region" description="Helical" evidence="8">
    <location>
        <begin position="376"/>
        <end position="394"/>
    </location>
</feature>
<dbReference type="Gene3D" id="1.10.3720.10">
    <property type="entry name" value="MetI-like"/>
    <property type="match status" value="2"/>
</dbReference>
<evidence type="ECO:0000313" key="10">
    <source>
        <dbReference type="EMBL" id="UQS27125.1"/>
    </source>
</evidence>
<reference evidence="10" key="1">
    <citation type="submission" date="2022-01" db="EMBL/GenBank/DDBJ databases">
        <title>PSI-footprinting approach for the identification of protein synthesis inhibitor producers.</title>
        <authorList>
            <person name="Handel F."/>
            <person name="Kulik A."/>
            <person name="Wex K.W."/>
            <person name="Berscheid A."/>
            <person name="Saur J.S."/>
            <person name="Winkler A."/>
            <person name="Wibberg D."/>
            <person name="Kalinowski J."/>
            <person name="Broetz-Oesterhelt H."/>
            <person name="Mast Y."/>
        </authorList>
    </citation>
    <scope>NUCLEOTIDE SEQUENCE</scope>
    <source>
        <strain evidence="10">KNN 49.3e</strain>
    </source>
</reference>
<feature type="domain" description="ABC transmembrane type-1" evidence="9">
    <location>
        <begin position="328"/>
        <end position="529"/>
    </location>
</feature>
<feature type="transmembrane region" description="Helical" evidence="8">
    <location>
        <begin position="268"/>
        <end position="294"/>
    </location>
</feature>
<evidence type="ECO:0000256" key="3">
    <source>
        <dbReference type="ARBA" id="ARBA00022475"/>
    </source>
</evidence>
<evidence type="ECO:0000256" key="1">
    <source>
        <dbReference type="ARBA" id="ARBA00004429"/>
    </source>
</evidence>
<dbReference type="PANTHER" id="PTHR43357">
    <property type="entry name" value="INNER MEMBRANE ABC TRANSPORTER PERMEASE PROTEIN YDCV"/>
    <property type="match status" value="1"/>
</dbReference>
<dbReference type="SUPFAM" id="SSF161098">
    <property type="entry name" value="MetI-like"/>
    <property type="match status" value="2"/>
</dbReference>
<dbReference type="CDD" id="cd06261">
    <property type="entry name" value="TM_PBP2"/>
    <property type="match status" value="2"/>
</dbReference>
<gene>
    <name evidence="10" type="ORF">L1857_32145</name>
</gene>
<dbReference type="PANTHER" id="PTHR43357:SF4">
    <property type="entry name" value="INNER MEMBRANE ABC TRANSPORTER PERMEASE PROTEIN YDCV"/>
    <property type="match status" value="1"/>
</dbReference>
<feature type="transmembrane region" description="Helical" evidence="8">
    <location>
        <begin position="338"/>
        <end position="356"/>
    </location>
</feature>
<feature type="transmembrane region" description="Helical" evidence="8">
    <location>
        <begin position="509"/>
        <end position="528"/>
    </location>
</feature>
<evidence type="ECO:0000256" key="7">
    <source>
        <dbReference type="ARBA" id="ARBA00023136"/>
    </source>
</evidence>
<feature type="transmembrane region" description="Helical" evidence="8">
    <location>
        <begin position="97"/>
        <end position="117"/>
    </location>
</feature>
<feature type="transmembrane region" description="Helical" evidence="8">
    <location>
        <begin position="58"/>
        <end position="85"/>
    </location>
</feature>
<feature type="domain" description="ABC transmembrane type-1" evidence="9">
    <location>
        <begin position="59"/>
        <end position="242"/>
    </location>
</feature>
<organism evidence="10 11">
    <name type="scientific">Amycolatopsis thermalba</name>
    <dbReference type="NCBI Taxonomy" id="944492"/>
    <lineage>
        <taxon>Bacteria</taxon>
        <taxon>Bacillati</taxon>
        <taxon>Actinomycetota</taxon>
        <taxon>Actinomycetes</taxon>
        <taxon>Pseudonocardiales</taxon>
        <taxon>Pseudonocardiaceae</taxon>
        <taxon>Amycolatopsis</taxon>
    </lineage>
</organism>
<accession>A0ABY4P433</accession>
<name>A0ABY4P433_9PSEU</name>
<evidence type="ECO:0000256" key="4">
    <source>
        <dbReference type="ARBA" id="ARBA00022519"/>
    </source>
</evidence>
<feature type="transmembrane region" description="Helical" evidence="8">
    <location>
        <begin position="123"/>
        <end position="149"/>
    </location>
</feature>
<dbReference type="InterPro" id="IPR035906">
    <property type="entry name" value="MetI-like_sf"/>
</dbReference>
<sequence>MTSTRPLSRTGLGLAALAVLPLGFLVVFFAWPVGAILRLGFVDGEVLAALAEGETWRLAWFTVAQAAGSTLIAVVAGLPVAFLLARVRLPGVAVVRTLVLVPFVLPTVVVGLAFRALWTDGGWISIVLANAFFNVAVVGRTVAGLWAVLDTRAEDAARALGASRWRAFRSVTLPALMPAITSAAAVVFLFCATSFGVVLILGGARYRTLETEIYLRTENLLDLTGAAALSLVQIAAVLAALLLGAAARKRRESALRLRSRRETARRPVGGEWAVVGAAVVVLGLLLTPIVALLVRSVSTADGWSLAGYRALSSTGNDGTLQVSGWEAALNSLRTATDATVLAMVIGVSASVLLVALRRAPGRLARGVGESMDAALMLPLGVSAVTVGFGYLITLDALPGDLRRSPLLVPLAQALVVIPLVIRTVLPVVRSIDDRLRQAAATLGASPARVWREIDVPLTFRAVVAAAGFGYVVALGEFGATSFLARPQTPTLPVAIAALIARPGQLNNQMAYAACALLMLVTAAAVIVIDRLASGRVGEF</sequence>
<keyword evidence="5 8" id="KW-0812">Transmembrane</keyword>
<dbReference type="EMBL" id="CP091196">
    <property type="protein sequence ID" value="UQS27125.1"/>
    <property type="molecule type" value="Genomic_DNA"/>
</dbReference>
<protein>
    <submittedName>
        <fullName evidence="10">Iron ABC transporter permease</fullName>
    </submittedName>
</protein>
<dbReference type="Pfam" id="PF00528">
    <property type="entry name" value="BPD_transp_1"/>
    <property type="match status" value="2"/>
</dbReference>
<evidence type="ECO:0000313" key="11">
    <source>
        <dbReference type="Proteomes" id="UP000830158"/>
    </source>
</evidence>
<comment type="subcellular location">
    <subcellularLocation>
        <location evidence="1">Cell inner membrane</location>
        <topology evidence="1">Multi-pass membrane protein</topology>
    </subcellularLocation>
    <subcellularLocation>
        <location evidence="8">Cell membrane</location>
        <topology evidence="8">Multi-pass membrane protein</topology>
    </subcellularLocation>
</comment>
<evidence type="ECO:0000256" key="8">
    <source>
        <dbReference type="RuleBase" id="RU363032"/>
    </source>
</evidence>
<evidence type="ECO:0000256" key="5">
    <source>
        <dbReference type="ARBA" id="ARBA00022692"/>
    </source>
</evidence>
<dbReference type="Proteomes" id="UP000830158">
    <property type="component" value="Chromosome"/>
</dbReference>
<feature type="transmembrane region" description="Helical" evidence="8">
    <location>
        <begin position="12"/>
        <end position="38"/>
    </location>
</feature>
<feature type="transmembrane region" description="Helical" evidence="8">
    <location>
        <begin position="457"/>
        <end position="475"/>
    </location>
</feature>
<comment type="similarity">
    <text evidence="8">Belongs to the binding-protein-dependent transport system permease family.</text>
</comment>
<evidence type="ECO:0000259" key="9">
    <source>
        <dbReference type="PROSITE" id="PS50928"/>
    </source>
</evidence>